<keyword evidence="2 5" id="KW-0812">Transmembrane</keyword>
<reference evidence="7 8" key="1">
    <citation type="submission" date="2016-11" db="EMBL/GenBank/DDBJ databases">
        <authorList>
            <person name="Jaros S."/>
            <person name="Januszkiewicz K."/>
            <person name="Wedrychowicz H."/>
        </authorList>
    </citation>
    <scope>NUCLEOTIDE SEQUENCE [LARGE SCALE GENOMIC DNA]</scope>
    <source>
        <strain evidence="7 8">DSM 26910</strain>
    </source>
</reference>
<evidence type="ECO:0000256" key="1">
    <source>
        <dbReference type="ARBA" id="ARBA00004127"/>
    </source>
</evidence>
<protein>
    <submittedName>
        <fullName evidence="7">MFS transporter, OPA family, glycerol-3-phosphate transporter/MFS transporter, OPA family, sugar phosphate sensor protein UhpC</fullName>
    </submittedName>
</protein>
<evidence type="ECO:0000313" key="8">
    <source>
        <dbReference type="Proteomes" id="UP000184164"/>
    </source>
</evidence>
<evidence type="ECO:0000256" key="5">
    <source>
        <dbReference type="SAM" id="Phobius"/>
    </source>
</evidence>
<dbReference type="EMBL" id="FQUM01000002">
    <property type="protein sequence ID" value="SHE64878.1"/>
    <property type="molecule type" value="Genomic_DNA"/>
</dbReference>
<name>A0A1M4V7P8_9BACT</name>
<dbReference type="Proteomes" id="UP000184164">
    <property type="component" value="Unassembled WGS sequence"/>
</dbReference>
<feature type="transmembrane region" description="Helical" evidence="5">
    <location>
        <begin position="249"/>
        <end position="272"/>
    </location>
</feature>
<comment type="subcellular location">
    <subcellularLocation>
        <location evidence="1">Endomembrane system</location>
        <topology evidence="1">Multi-pass membrane protein</topology>
    </subcellularLocation>
</comment>
<feature type="transmembrane region" description="Helical" evidence="5">
    <location>
        <begin position="348"/>
        <end position="372"/>
    </location>
</feature>
<feature type="transmembrane region" description="Helical" evidence="5">
    <location>
        <begin position="412"/>
        <end position="434"/>
    </location>
</feature>
<dbReference type="GO" id="GO:0035435">
    <property type="term" value="P:phosphate ion transmembrane transport"/>
    <property type="evidence" value="ECO:0007669"/>
    <property type="project" value="TreeGrafter"/>
</dbReference>
<evidence type="ECO:0000256" key="3">
    <source>
        <dbReference type="ARBA" id="ARBA00022989"/>
    </source>
</evidence>
<dbReference type="InterPro" id="IPR011701">
    <property type="entry name" value="MFS"/>
</dbReference>
<dbReference type="PANTHER" id="PTHR43826">
    <property type="entry name" value="GLUCOSE-6-PHOSPHATE EXCHANGER SLC37A4"/>
    <property type="match status" value="1"/>
</dbReference>
<dbReference type="InterPro" id="IPR020846">
    <property type="entry name" value="MFS_dom"/>
</dbReference>
<dbReference type="PIRSF" id="PIRSF002808">
    <property type="entry name" value="Hexose_phosphate_transp"/>
    <property type="match status" value="1"/>
</dbReference>
<dbReference type="STRING" id="1484053.SAMN05444274_10210"/>
<dbReference type="InterPro" id="IPR036259">
    <property type="entry name" value="MFS_trans_sf"/>
</dbReference>
<dbReference type="GO" id="GO:0061513">
    <property type="term" value="F:glucose 6-phosphate:phosphate antiporter activity"/>
    <property type="evidence" value="ECO:0007669"/>
    <property type="project" value="TreeGrafter"/>
</dbReference>
<dbReference type="GO" id="GO:0005886">
    <property type="term" value="C:plasma membrane"/>
    <property type="evidence" value="ECO:0007669"/>
    <property type="project" value="TreeGrafter"/>
</dbReference>
<sequence length="444" mass="49532">MTNILSFLKPAPEREQTITDQSELKSKYKYWRTRVLYTTMIGYVMFYFVRKNISIAMPAIEADLGISKADLGLFLTLHGVVYGISKFVNGFFGDQTNPRYFMALGLFLSASMSLLFGLSSGVLAFGIFWLLNGWFQGMGFPPCANSLTNWFSPSERGVKFAMWNTSHSIGAALVLLLNSFLVVYDWRYCFIVPAALAFVGVLFILNRHRDNPESLGLPPVEVYKNEKAEVSVEEEEEKGDFKRFVRKHVFGNPAIWFLCLANFFLYTIRYAILDWGPTFLTEMKGVDLQKAGWLVAGYEGFGILGMLSSGWMMDKVFKGRGGRAALIYMAICSVAVFFFWKLPNESPFFYGILLCVVGFFIYGPQALVGIIAANLATKKAAATAIGLTGLFAYLSTVLSGWGLGYLVTHHGWSLGFLLLVISGVAATVFFAFTWNSGYIEEKTA</sequence>
<dbReference type="InterPro" id="IPR051337">
    <property type="entry name" value="OPA_Antiporter"/>
</dbReference>
<keyword evidence="4 5" id="KW-0472">Membrane</keyword>
<dbReference type="SUPFAM" id="SSF103473">
    <property type="entry name" value="MFS general substrate transporter"/>
    <property type="match status" value="1"/>
</dbReference>
<feature type="transmembrane region" description="Helical" evidence="5">
    <location>
        <begin position="384"/>
        <end position="406"/>
    </location>
</feature>
<keyword evidence="3 5" id="KW-1133">Transmembrane helix</keyword>
<feature type="transmembrane region" description="Helical" evidence="5">
    <location>
        <begin position="186"/>
        <end position="205"/>
    </location>
</feature>
<evidence type="ECO:0000256" key="2">
    <source>
        <dbReference type="ARBA" id="ARBA00022692"/>
    </source>
</evidence>
<proteinExistence type="predicted"/>
<dbReference type="RefSeq" id="WP_072998952.1">
    <property type="nucleotide sequence ID" value="NZ_FQUM01000002.1"/>
</dbReference>
<dbReference type="InterPro" id="IPR000849">
    <property type="entry name" value="Sugar_P_transporter"/>
</dbReference>
<feature type="transmembrane region" description="Helical" evidence="5">
    <location>
        <begin position="31"/>
        <end position="49"/>
    </location>
</feature>
<dbReference type="OrthoDB" id="9766638at2"/>
<dbReference type="AlphaFoldDB" id="A0A1M4V7P8"/>
<feature type="transmembrane region" description="Helical" evidence="5">
    <location>
        <begin position="100"/>
        <end position="131"/>
    </location>
</feature>
<dbReference type="PROSITE" id="PS50850">
    <property type="entry name" value="MFS"/>
    <property type="match status" value="1"/>
</dbReference>
<dbReference type="PANTHER" id="PTHR43826:SF3">
    <property type="entry name" value="GLUCOSE-6-PHOSPHATE EXCHANGER SLC37A4"/>
    <property type="match status" value="1"/>
</dbReference>
<feature type="transmembrane region" description="Helical" evidence="5">
    <location>
        <begin position="69"/>
        <end position="88"/>
    </location>
</feature>
<gene>
    <name evidence="7" type="ORF">SAMN05444274_10210</name>
</gene>
<dbReference type="Pfam" id="PF07690">
    <property type="entry name" value="MFS_1"/>
    <property type="match status" value="1"/>
</dbReference>
<feature type="domain" description="Major facilitator superfamily (MFS) profile" evidence="6">
    <location>
        <begin position="35"/>
        <end position="438"/>
    </location>
</feature>
<evidence type="ECO:0000259" key="6">
    <source>
        <dbReference type="PROSITE" id="PS50850"/>
    </source>
</evidence>
<organism evidence="7 8">
    <name type="scientific">Mariniphaga anaerophila</name>
    <dbReference type="NCBI Taxonomy" id="1484053"/>
    <lineage>
        <taxon>Bacteria</taxon>
        <taxon>Pseudomonadati</taxon>
        <taxon>Bacteroidota</taxon>
        <taxon>Bacteroidia</taxon>
        <taxon>Marinilabiliales</taxon>
        <taxon>Prolixibacteraceae</taxon>
        <taxon>Mariniphaga</taxon>
    </lineage>
</organism>
<feature type="transmembrane region" description="Helical" evidence="5">
    <location>
        <begin position="292"/>
        <end position="313"/>
    </location>
</feature>
<dbReference type="Gene3D" id="1.20.1250.20">
    <property type="entry name" value="MFS general substrate transporter like domains"/>
    <property type="match status" value="2"/>
</dbReference>
<evidence type="ECO:0000256" key="4">
    <source>
        <dbReference type="ARBA" id="ARBA00023136"/>
    </source>
</evidence>
<keyword evidence="8" id="KW-1185">Reference proteome</keyword>
<dbReference type="GO" id="GO:0012505">
    <property type="term" value="C:endomembrane system"/>
    <property type="evidence" value="ECO:0007669"/>
    <property type="project" value="UniProtKB-SubCell"/>
</dbReference>
<evidence type="ECO:0000313" key="7">
    <source>
        <dbReference type="EMBL" id="SHE64878.1"/>
    </source>
</evidence>
<accession>A0A1M4V7P8</accession>
<feature type="transmembrane region" description="Helical" evidence="5">
    <location>
        <begin position="325"/>
        <end position="342"/>
    </location>
</feature>